<organism evidence="8 9">
    <name type="scientific">Pacificibacter maritimus</name>
    <dbReference type="NCBI Taxonomy" id="762213"/>
    <lineage>
        <taxon>Bacteria</taxon>
        <taxon>Pseudomonadati</taxon>
        <taxon>Pseudomonadota</taxon>
        <taxon>Alphaproteobacteria</taxon>
        <taxon>Rhodobacterales</taxon>
        <taxon>Roseobacteraceae</taxon>
        <taxon>Pacificibacter</taxon>
    </lineage>
</organism>
<dbReference type="Pfam" id="PF05175">
    <property type="entry name" value="MTS"/>
    <property type="match status" value="1"/>
</dbReference>
<feature type="binding site" evidence="5">
    <location>
        <position position="176"/>
    </location>
    <ligand>
        <name>S-adenosyl-L-methionine</name>
        <dbReference type="ChEBI" id="CHEBI:59789"/>
    </ligand>
</feature>
<dbReference type="PANTHER" id="PTHR18895:SF74">
    <property type="entry name" value="MTRF1L RELEASE FACTOR GLUTAMINE METHYLTRANSFERASE"/>
    <property type="match status" value="1"/>
</dbReference>
<dbReference type="GO" id="GO:0102559">
    <property type="term" value="F:peptide chain release factor N(5)-glutamine methyltransferase activity"/>
    <property type="evidence" value="ECO:0007669"/>
    <property type="project" value="UniProtKB-EC"/>
</dbReference>
<keyword evidence="1 5" id="KW-0489">Methyltransferase</keyword>
<dbReference type="GO" id="GO:0003676">
    <property type="term" value="F:nucleic acid binding"/>
    <property type="evidence" value="ECO:0007669"/>
    <property type="project" value="InterPro"/>
</dbReference>
<feature type="domain" description="Methyltransferase small" evidence="6">
    <location>
        <begin position="108"/>
        <end position="197"/>
    </location>
</feature>
<evidence type="ECO:0000256" key="2">
    <source>
        <dbReference type="ARBA" id="ARBA00022679"/>
    </source>
</evidence>
<keyword evidence="3 5" id="KW-0949">S-adenosyl-L-methionine</keyword>
<feature type="binding site" evidence="5">
    <location>
        <position position="190"/>
    </location>
    <ligand>
        <name>S-adenosyl-L-methionine</name>
        <dbReference type="ChEBI" id="CHEBI:59789"/>
    </ligand>
</feature>
<evidence type="ECO:0000256" key="1">
    <source>
        <dbReference type="ARBA" id="ARBA00022603"/>
    </source>
</evidence>
<feature type="domain" description="Release factor glutamine methyltransferase N-terminal" evidence="7">
    <location>
        <begin position="13"/>
        <end position="83"/>
    </location>
</feature>
<dbReference type="Gene3D" id="3.40.50.150">
    <property type="entry name" value="Vaccinia Virus protein VP39"/>
    <property type="match status" value="1"/>
</dbReference>
<gene>
    <name evidence="5" type="primary">prmC</name>
    <name evidence="8" type="ORF">EDD53_0748</name>
</gene>
<dbReference type="NCBIfam" id="TIGR03534">
    <property type="entry name" value="RF_mod_PrmC"/>
    <property type="match status" value="1"/>
</dbReference>
<dbReference type="SUPFAM" id="SSF53335">
    <property type="entry name" value="S-adenosyl-L-methionine-dependent methyltransferases"/>
    <property type="match status" value="1"/>
</dbReference>
<sequence>MPCDVSGVQTVQQALIAAARQLEAAGIQGGARDARLIMAHILQLDPSRITLVAHDPLASQAHSQFCTLIARRVAREPVSHLLGRRQFYGRDFHVTPDVLDPRPETETLIFHALQRPFASVLDMGTGSGAIILTLLAENPLAKGQGSDLSQPALKIAQANADLLGLSKRVQFTQSNWFDNLDGTFDLIVSNPPYIALNEMAGLAPELSHEPRLALTDEADGLTAYRHIAAEAARYLNSHGRLMFEIGPSQGQAVADMLLNAGFKAVRVIADMDGRDRVVTGIAL</sequence>
<evidence type="ECO:0000313" key="8">
    <source>
        <dbReference type="EMBL" id="RPE71624.1"/>
    </source>
</evidence>
<dbReference type="HAMAP" id="MF_02126">
    <property type="entry name" value="RF_methyltr_PrmC"/>
    <property type="match status" value="1"/>
</dbReference>
<dbReference type="InterPro" id="IPR004556">
    <property type="entry name" value="HemK-like"/>
</dbReference>
<accession>A0A3N4VFD1</accession>
<protein>
    <recommendedName>
        <fullName evidence="5">Release factor glutamine methyltransferase</fullName>
        <shortName evidence="5">RF MTase</shortName>
        <ecNumber evidence="5">2.1.1.297</ecNumber>
    </recommendedName>
    <alternativeName>
        <fullName evidence="5">N5-glutamine methyltransferase PrmC</fullName>
    </alternativeName>
    <alternativeName>
        <fullName evidence="5">Protein-(glutamine-N5) MTase PrmC</fullName>
    </alternativeName>
    <alternativeName>
        <fullName evidence="5">Protein-glutamine N-methyltransferase PrmC</fullName>
    </alternativeName>
</protein>
<comment type="caution">
    <text evidence="8">The sequence shown here is derived from an EMBL/GenBank/DDBJ whole genome shotgun (WGS) entry which is preliminary data.</text>
</comment>
<evidence type="ECO:0000259" key="7">
    <source>
        <dbReference type="Pfam" id="PF17827"/>
    </source>
</evidence>
<feature type="binding site" evidence="5">
    <location>
        <begin position="124"/>
        <end position="128"/>
    </location>
    <ligand>
        <name>S-adenosyl-L-methionine</name>
        <dbReference type="ChEBI" id="CHEBI:59789"/>
    </ligand>
</feature>
<dbReference type="EMBL" id="RKQK01000001">
    <property type="protein sequence ID" value="RPE71624.1"/>
    <property type="molecule type" value="Genomic_DNA"/>
</dbReference>
<dbReference type="InterPro" id="IPR002052">
    <property type="entry name" value="DNA_methylase_N6_adenine_CS"/>
</dbReference>
<comment type="catalytic activity">
    <reaction evidence="4 5">
        <text>L-glutaminyl-[peptide chain release factor] + S-adenosyl-L-methionine = N(5)-methyl-L-glutaminyl-[peptide chain release factor] + S-adenosyl-L-homocysteine + H(+)</text>
        <dbReference type="Rhea" id="RHEA:42896"/>
        <dbReference type="Rhea" id="RHEA-COMP:10271"/>
        <dbReference type="Rhea" id="RHEA-COMP:10272"/>
        <dbReference type="ChEBI" id="CHEBI:15378"/>
        <dbReference type="ChEBI" id="CHEBI:30011"/>
        <dbReference type="ChEBI" id="CHEBI:57856"/>
        <dbReference type="ChEBI" id="CHEBI:59789"/>
        <dbReference type="ChEBI" id="CHEBI:61891"/>
        <dbReference type="EC" id="2.1.1.297"/>
    </reaction>
</comment>
<dbReference type="EC" id="2.1.1.297" evidence="5"/>
<dbReference type="AlphaFoldDB" id="A0A3N4VFD1"/>
<comment type="similarity">
    <text evidence="5">Belongs to the protein N5-glutamine methyltransferase family. PrmC subfamily.</text>
</comment>
<dbReference type="InterPro" id="IPR029063">
    <property type="entry name" value="SAM-dependent_MTases_sf"/>
</dbReference>
<dbReference type="CDD" id="cd02440">
    <property type="entry name" value="AdoMet_MTases"/>
    <property type="match status" value="1"/>
</dbReference>
<reference evidence="8 9" key="1">
    <citation type="submission" date="2018-11" db="EMBL/GenBank/DDBJ databases">
        <title>Genomic Encyclopedia of Type Strains, Phase IV (KMG-IV): sequencing the most valuable type-strain genomes for metagenomic binning, comparative biology and taxonomic classification.</title>
        <authorList>
            <person name="Goeker M."/>
        </authorList>
    </citation>
    <scope>NUCLEOTIDE SEQUENCE [LARGE SCALE GENOMIC DNA]</scope>
    <source>
        <strain evidence="8 9">DSM 104731</strain>
    </source>
</reference>
<dbReference type="Proteomes" id="UP000269689">
    <property type="component" value="Unassembled WGS sequence"/>
</dbReference>
<comment type="function">
    <text evidence="5">Methylates the class 1 translation termination release factors RF1/PrfA and RF2/PrfB on the glutamine residue of the universally conserved GGQ motif.</text>
</comment>
<dbReference type="Gene3D" id="1.10.8.10">
    <property type="entry name" value="DNA helicase RuvA subunit, C-terminal domain"/>
    <property type="match status" value="1"/>
</dbReference>
<name>A0A3N4VFD1_9RHOB</name>
<feature type="binding site" evidence="5">
    <location>
        <position position="147"/>
    </location>
    <ligand>
        <name>S-adenosyl-L-methionine</name>
        <dbReference type="ChEBI" id="CHEBI:59789"/>
    </ligand>
</feature>
<evidence type="ECO:0000313" key="9">
    <source>
        <dbReference type="Proteomes" id="UP000269689"/>
    </source>
</evidence>
<evidence type="ECO:0000256" key="4">
    <source>
        <dbReference type="ARBA" id="ARBA00048391"/>
    </source>
</evidence>
<keyword evidence="9" id="KW-1185">Reference proteome</keyword>
<proteinExistence type="inferred from homology"/>
<dbReference type="InterPro" id="IPR040758">
    <property type="entry name" value="PrmC_N"/>
</dbReference>
<dbReference type="NCBIfam" id="TIGR00536">
    <property type="entry name" value="hemK_fam"/>
    <property type="match status" value="1"/>
</dbReference>
<dbReference type="RefSeq" id="WP_211331578.1">
    <property type="nucleotide sequence ID" value="NZ_RKQK01000001.1"/>
</dbReference>
<dbReference type="PROSITE" id="PS00092">
    <property type="entry name" value="N6_MTASE"/>
    <property type="match status" value="1"/>
</dbReference>
<dbReference type="InterPro" id="IPR050320">
    <property type="entry name" value="N5-glutamine_MTase"/>
</dbReference>
<dbReference type="GO" id="GO:0032259">
    <property type="term" value="P:methylation"/>
    <property type="evidence" value="ECO:0007669"/>
    <property type="project" value="UniProtKB-KW"/>
</dbReference>
<evidence type="ECO:0000256" key="5">
    <source>
        <dbReference type="HAMAP-Rule" id="MF_02126"/>
    </source>
</evidence>
<keyword evidence="2 5" id="KW-0808">Transferase</keyword>
<dbReference type="Pfam" id="PF17827">
    <property type="entry name" value="PrmC_N"/>
    <property type="match status" value="1"/>
</dbReference>
<dbReference type="InterPro" id="IPR007848">
    <property type="entry name" value="Small_mtfrase_dom"/>
</dbReference>
<dbReference type="PANTHER" id="PTHR18895">
    <property type="entry name" value="HEMK METHYLTRANSFERASE"/>
    <property type="match status" value="1"/>
</dbReference>
<feature type="binding site" evidence="5">
    <location>
        <begin position="190"/>
        <end position="193"/>
    </location>
    <ligand>
        <name>substrate</name>
    </ligand>
</feature>
<evidence type="ECO:0000259" key="6">
    <source>
        <dbReference type="Pfam" id="PF05175"/>
    </source>
</evidence>
<dbReference type="InterPro" id="IPR019874">
    <property type="entry name" value="RF_methyltr_PrmC"/>
</dbReference>
<evidence type="ECO:0000256" key="3">
    <source>
        <dbReference type="ARBA" id="ARBA00022691"/>
    </source>
</evidence>